<comment type="caution">
    <text evidence="2">The sequence shown here is derived from an EMBL/GenBank/DDBJ whole genome shotgun (WGS) entry which is preliminary data.</text>
</comment>
<keyword evidence="3" id="KW-1185">Reference proteome</keyword>
<protein>
    <submittedName>
        <fullName evidence="2">Uncharacterized protein</fullName>
    </submittedName>
</protein>
<accession>A0ABQ7ETX3</accession>
<dbReference type="Proteomes" id="UP000266723">
    <property type="component" value="Unassembled WGS sequence"/>
</dbReference>
<evidence type="ECO:0000313" key="3">
    <source>
        <dbReference type="Proteomes" id="UP000266723"/>
    </source>
</evidence>
<proteinExistence type="predicted"/>
<reference evidence="2 3" key="1">
    <citation type="journal article" date="2020" name="BMC Genomics">
        <title>Intraspecific diversification of the crop wild relative Brassica cretica Lam. using demographic model selection.</title>
        <authorList>
            <person name="Kioukis A."/>
            <person name="Michalopoulou V.A."/>
            <person name="Briers L."/>
            <person name="Pirintsos S."/>
            <person name="Studholme D.J."/>
            <person name="Pavlidis P."/>
            <person name="Sarris P.F."/>
        </authorList>
    </citation>
    <scope>NUCLEOTIDE SEQUENCE [LARGE SCALE GENOMIC DNA]</scope>
    <source>
        <strain evidence="3">cv. PFS-1207/04</strain>
    </source>
</reference>
<feature type="region of interest" description="Disordered" evidence="1">
    <location>
        <begin position="35"/>
        <end position="58"/>
    </location>
</feature>
<name>A0ABQ7ETX3_BRACR</name>
<evidence type="ECO:0000256" key="1">
    <source>
        <dbReference type="SAM" id="MobiDB-lite"/>
    </source>
</evidence>
<evidence type="ECO:0000313" key="2">
    <source>
        <dbReference type="EMBL" id="KAF3607103.1"/>
    </source>
</evidence>
<dbReference type="EMBL" id="QGKV02000297">
    <property type="protein sequence ID" value="KAF3607103.1"/>
    <property type="molecule type" value="Genomic_DNA"/>
</dbReference>
<sequence>MRNFSTCKDAMKQFNTKQKPVGKGHISTILARESTDRRSTTNLHHRSTSVRNQNPLDPDGYARAIDGHALHISRVDIADIL</sequence>
<organism evidence="2 3">
    <name type="scientific">Brassica cretica</name>
    <name type="common">Mustard</name>
    <dbReference type="NCBI Taxonomy" id="69181"/>
    <lineage>
        <taxon>Eukaryota</taxon>
        <taxon>Viridiplantae</taxon>
        <taxon>Streptophyta</taxon>
        <taxon>Embryophyta</taxon>
        <taxon>Tracheophyta</taxon>
        <taxon>Spermatophyta</taxon>
        <taxon>Magnoliopsida</taxon>
        <taxon>eudicotyledons</taxon>
        <taxon>Gunneridae</taxon>
        <taxon>Pentapetalae</taxon>
        <taxon>rosids</taxon>
        <taxon>malvids</taxon>
        <taxon>Brassicales</taxon>
        <taxon>Brassicaceae</taxon>
        <taxon>Brassiceae</taxon>
        <taxon>Brassica</taxon>
    </lineage>
</organism>
<gene>
    <name evidence="2" type="ORF">DY000_02048222</name>
</gene>